<feature type="compositionally biased region" description="Polar residues" evidence="1">
    <location>
        <begin position="187"/>
        <end position="200"/>
    </location>
</feature>
<proteinExistence type="predicted"/>
<organism evidence="2 3">
    <name type="scientific">Lentithecium fluviatile CBS 122367</name>
    <dbReference type="NCBI Taxonomy" id="1168545"/>
    <lineage>
        <taxon>Eukaryota</taxon>
        <taxon>Fungi</taxon>
        <taxon>Dikarya</taxon>
        <taxon>Ascomycota</taxon>
        <taxon>Pezizomycotina</taxon>
        <taxon>Dothideomycetes</taxon>
        <taxon>Pleosporomycetidae</taxon>
        <taxon>Pleosporales</taxon>
        <taxon>Massarineae</taxon>
        <taxon>Lentitheciaceae</taxon>
        <taxon>Lentithecium</taxon>
    </lineage>
</organism>
<feature type="region of interest" description="Disordered" evidence="1">
    <location>
        <begin position="60"/>
        <end position="96"/>
    </location>
</feature>
<dbReference type="EMBL" id="MU005627">
    <property type="protein sequence ID" value="KAF2677009.1"/>
    <property type="molecule type" value="Genomic_DNA"/>
</dbReference>
<evidence type="ECO:0000313" key="2">
    <source>
        <dbReference type="EMBL" id="KAF2677009.1"/>
    </source>
</evidence>
<gene>
    <name evidence="2" type="ORF">K458DRAFT_167077</name>
</gene>
<reference evidence="2" key="1">
    <citation type="journal article" date="2020" name="Stud. Mycol.">
        <title>101 Dothideomycetes genomes: a test case for predicting lifestyles and emergence of pathogens.</title>
        <authorList>
            <person name="Haridas S."/>
            <person name="Albert R."/>
            <person name="Binder M."/>
            <person name="Bloem J."/>
            <person name="Labutti K."/>
            <person name="Salamov A."/>
            <person name="Andreopoulos B."/>
            <person name="Baker S."/>
            <person name="Barry K."/>
            <person name="Bills G."/>
            <person name="Bluhm B."/>
            <person name="Cannon C."/>
            <person name="Castanera R."/>
            <person name="Culley D."/>
            <person name="Daum C."/>
            <person name="Ezra D."/>
            <person name="Gonzalez J."/>
            <person name="Henrissat B."/>
            <person name="Kuo A."/>
            <person name="Liang C."/>
            <person name="Lipzen A."/>
            <person name="Lutzoni F."/>
            <person name="Magnuson J."/>
            <person name="Mondo S."/>
            <person name="Nolan M."/>
            <person name="Ohm R."/>
            <person name="Pangilinan J."/>
            <person name="Park H.-J."/>
            <person name="Ramirez L."/>
            <person name="Alfaro M."/>
            <person name="Sun H."/>
            <person name="Tritt A."/>
            <person name="Yoshinaga Y."/>
            <person name="Zwiers L.-H."/>
            <person name="Turgeon B."/>
            <person name="Goodwin S."/>
            <person name="Spatafora J."/>
            <person name="Crous P."/>
            <person name="Grigoriev I."/>
        </authorList>
    </citation>
    <scope>NUCLEOTIDE SEQUENCE</scope>
    <source>
        <strain evidence="2">CBS 122367</strain>
    </source>
</reference>
<feature type="region of interest" description="Disordered" evidence="1">
    <location>
        <begin position="1"/>
        <end position="44"/>
    </location>
</feature>
<keyword evidence="3" id="KW-1185">Reference proteome</keyword>
<dbReference type="AlphaFoldDB" id="A0A6G1IGI1"/>
<evidence type="ECO:0000313" key="3">
    <source>
        <dbReference type="Proteomes" id="UP000799291"/>
    </source>
</evidence>
<sequence>MHVDTLATKTSPPTSSQPIRPTPPPPKRHPSARTPFPPTPLQTLPLRTTIPHFLSIHPPARYTLHPTHSKHHPSKHLRRHNHNPPAHTLPPHPYRTLVRRRRTTKPTQGPTNIFLPLIHLLRSRNFAVHGNTTGVIPSEVLLCRHIHPHLHHRCLRHHGRPCETPVSKQPTGTNAPHYRSTKHTLRQPAQPTSVSGNNENRTGEEQTDPTLRSISSPLRTDHCPNHTTSLLPLREPASTLPSTSMRT</sequence>
<dbReference type="Proteomes" id="UP000799291">
    <property type="component" value="Unassembled WGS sequence"/>
</dbReference>
<accession>A0A6G1IGI1</accession>
<name>A0A6G1IGI1_9PLEO</name>
<feature type="region of interest" description="Disordered" evidence="1">
    <location>
        <begin position="158"/>
        <end position="247"/>
    </location>
</feature>
<protein>
    <submittedName>
        <fullName evidence="2">Uncharacterized protein</fullName>
    </submittedName>
</protein>
<feature type="compositionally biased region" description="Low complexity" evidence="1">
    <location>
        <begin position="10"/>
        <end position="19"/>
    </location>
</feature>
<feature type="compositionally biased region" description="Polar residues" evidence="1">
    <location>
        <begin position="208"/>
        <end position="218"/>
    </location>
</feature>
<evidence type="ECO:0000256" key="1">
    <source>
        <dbReference type="SAM" id="MobiDB-lite"/>
    </source>
</evidence>
<feature type="compositionally biased region" description="Basic residues" evidence="1">
    <location>
        <begin position="67"/>
        <end position="82"/>
    </location>
</feature>